<dbReference type="Pfam" id="PF01757">
    <property type="entry name" value="Acyl_transf_3"/>
    <property type="match status" value="1"/>
</dbReference>
<dbReference type="PANTHER" id="PTHR23028:SF53">
    <property type="entry name" value="ACYL_TRANSF_3 DOMAIN-CONTAINING PROTEIN"/>
    <property type="match status" value="1"/>
</dbReference>
<evidence type="ECO:0000256" key="3">
    <source>
        <dbReference type="ARBA" id="ARBA00022679"/>
    </source>
</evidence>
<dbReference type="GO" id="GO:0005886">
    <property type="term" value="C:plasma membrane"/>
    <property type="evidence" value="ECO:0007669"/>
    <property type="project" value="UniProtKB-SubCell"/>
</dbReference>
<evidence type="ECO:0000256" key="6">
    <source>
        <dbReference type="ARBA" id="ARBA00023136"/>
    </source>
</evidence>
<gene>
    <name evidence="11" type="ORF">L0M99_00235</name>
</gene>
<accession>A0AAJ1B9P6</accession>
<evidence type="ECO:0000256" key="5">
    <source>
        <dbReference type="ARBA" id="ARBA00022989"/>
    </source>
</evidence>
<feature type="domain" description="Acyltransferase 3" evidence="10">
    <location>
        <begin position="32"/>
        <end position="363"/>
    </location>
</feature>
<feature type="region of interest" description="Disordered" evidence="8">
    <location>
        <begin position="447"/>
        <end position="485"/>
    </location>
</feature>
<comment type="subcellular location">
    <subcellularLocation>
        <location evidence="1">Cell membrane</location>
        <topology evidence="1">Multi-pass membrane protein</topology>
    </subcellularLocation>
</comment>
<feature type="transmembrane region" description="Helical" evidence="9">
    <location>
        <begin position="189"/>
        <end position="210"/>
    </location>
</feature>
<feature type="transmembrane region" description="Helical" evidence="9">
    <location>
        <begin position="355"/>
        <end position="382"/>
    </location>
</feature>
<dbReference type="AlphaFoldDB" id="A0AAJ1B9P6"/>
<feature type="transmembrane region" description="Helical" evidence="9">
    <location>
        <begin position="99"/>
        <end position="118"/>
    </location>
</feature>
<dbReference type="Gene3D" id="3.40.50.1110">
    <property type="entry name" value="SGNH hydrolase"/>
    <property type="match status" value="1"/>
</dbReference>
<feature type="transmembrane region" description="Helical" evidence="9">
    <location>
        <begin position="258"/>
        <end position="277"/>
    </location>
</feature>
<dbReference type="GO" id="GO:0016747">
    <property type="term" value="F:acyltransferase activity, transferring groups other than amino-acyl groups"/>
    <property type="evidence" value="ECO:0007669"/>
    <property type="project" value="InterPro"/>
</dbReference>
<protein>
    <submittedName>
        <fullName evidence="11">Acyltransferase</fullName>
    </submittedName>
</protein>
<keyword evidence="3" id="KW-0808">Transferase</keyword>
<feature type="transmembrane region" description="Helical" evidence="9">
    <location>
        <begin position="403"/>
        <end position="425"/>
    </location>
</feature>
<feature type="transmembrane region" description="Helical" evidence="9">
    <location>
        <begin position="161"/>
        <end position="182"/>
    </location>
</feature>
<proteinExistence type="predicted"/>
<feature type="transmembrane region" description="Helical" evidence="9">
    <location>
        <begin position="57"/>
        <end position="78"/>
    </location>
</feature>
<evidence type="ECO:0000256" key="1">
    <source>
        <dbReference type="ARBA" id="ARBA00004651"/>
    </source>
</evidence>
<evidence type="ECO:0000256" key="7">
    <source>
        <dbReference type="ARBA" id="ARBA00023315"/>
    </source>
</evidence>
<comment type="caution">
    <text evidence="11">The sequence shown here is derived from an EMBL/GenBank/DDBJ whole genome shotgun (WGS) entry which is preliminary data.</text>
</comment>
<dbReference type="PANTHER" id="PTHR23028">
    <property type="entry name" value="ACETYLTRANSFERASE"/>
    <property type="match status" value="1"/>
</dbReference>
<evidence type="ECO:0000259" key="10">
    <source>
        <dbReference type="Pfam" id="PF01757"/>
    </source>
</evidence>
<evidence type="ECO:0000256" key="9">
    <source>
        <dbReference type="SAM" id="Phobius"/>
    </source>
</evidence>
<name>A0AAJ1B9P6_9ACTO</name>
<keyword evidence="5 9" id="KW-1133">Transmembrane helix</keyword>
<feature type="transmembrane region" description="Helical" evidence="9">
    <location>
        <begin position="326"/>
        <end position="343"/>
    </location>
</feature>
<dbReference type="InterPro" id="IPR002656">
    <property type="entry name" value="Acyl_transf_3_dom"/>
</dbReference>
<feature type="region of interest" description="Disordered" evidence="8">
    <location>
        <begin position="1"/>
        <end position="26"/>
    </location>
</feature>
<evidence type="ECO:0000256" key="4">
    <source>
        <dbReference type="ARBA" id="ARBA00022692"/>
    </source>
</evidence>
<keyword evidence="2" id="KW-1003">Cell membrane</keyword>
<dbReference type="EMBL" id="JAKNHJ010000001">
    <property type="protein sequence ID" value="MCG4616923.1"/>
    <property type="molecule type" value="Genomic_DNA"/>
</dbReference>
<dbReference type="InterPro" id="IPR036514">
    <property type="entry name" value="SGNH_hydro_sf"/>
</dbReference>
<reference evidence="11" key="1">
    <citation type="submission" date="2022-01" db="EMBL/GenBank/DDBJ databases">
        <title>Collection of gut derived symbiotic bacterial strains cultured from healthy donors.</title>
        <authorList>
            <person name="Lin H."/>
            <person name="Kohout C."/>
            <person name="Waligurski E."/>
            <person name="Pamer E.G."/>
        </authorList>
    </citation>
    <scope>NUCLEOTIDE SEQUENCE</scope>
    <source>
        <strain evidence="11">DFI.7.46</strain>
    </source>
</reference>
<organism evidence="11 12">
    <name type="scientific">Varibaculum cambriense</name>
    <dbReference type="NCBI Taxonomy" id="184870"/>
    <lineage>
        <taxon>Bacteria</taxon>
        <taxon>Bacillati</taxon>
        <taxon>Actinomycetota</taxon>
        <taxon>Actinomycetes</taxon>
        <taxon>Actinomycetales</taxon>
        <taxon>Actinomycetaceae</taxon>
        <taxon>Varibaculum</taxon>
    </lineage>
</organism>
<evidence type="ECO:0000256" key="2">
    <source>
        <dbReference type="ARBA" id="ARBA00022475"/>
    </source>
</evidence>
<dbReference type="GO" id="GO:0009103">
    <property type="term" value="P:lipopolysaccharide biosynthetic process"/>
    <property type="evidence" value="ECO:0007669"/>
    <property type="project" value="TreeGrafter"/>
</dbReference>
<keyword evidence="6 9" id="KW-0472">Membrane</keyword>
<dbReference type="RefSeq" id="WP_238127363.1">
    <property type="nucleotide sequence ID" value="NZ_JAKNHJ010000001.1"/>
</dbReference>
<dbReference type="Proteomes" id="UP001200537">
    <property type="component" value="Unassembled WGS sequence"/>
</dbReference>
<dbReference type="SUPFAM" id="SSF52266">
    <property type="entry name" value="SGNH hydrolase"/>
    <property type="match status" value="1"/>
</dbReference>
<feature type="transmembrane region" description="Helical" evidence="9">
    <location>
        <begin position="283"/>
        <end position="305"/>
    </location>
</feature>
<keyword evidence="7 11" id="KW-0012">Acyltransferase</keyword>
<evidence type="ECO:0000256" key="8">
    <source>
        <dbReference type="SAM" id="MobiDB-lite"/>
    </source>
</evidence>
<sequence>MTKDECSPQSLSETPQAPGKTVTERGPSSRIKALDGMRALAIVAVVLYHLRPSVLPGGFIGVTVFFVLSGFLITRSVAGALDKGTFSYWRYLLRRFWRLFFPIDITIALSATLTYLFAPSLLLKVQSDCLPATLFVSNWFYIFRNVPFFAAAGLPSPLTHLWFLGVLAQFYVVWPLIVYLLLKVRRAAPAITAVLILASAAAMAIFWMAGEDVTHAYYGLDTRAAELLMGAFLAFIIPQVSSPSSGFAAKTTGRGGMPLQVLAVGCLVSLLVFAFWGSGEMPAMYLGGFLLAAILSALIIRVTVLEDAVISKLLSNPVFNYLGSRSFALYLVHFPILLMLNPATRTVTPSWWQQLLQLLLVAVAAEVFYHLAEAPATLLSALWKKPGEKKVAKLKAQSWLRKLQLTVFAVLSVLSLVVTAVLAFYPANWEQIAKNRAVQLRPELAATAAPSPQVEKHTVKDEDEKDKAQEKPEEEPKGIKPVAKKVPNNLDTTGWQIDPTTGTCNADVLIIGDSVTDEATPAIKKVLPNAVVDGKTSRQIQRGPEVLARYQNQGIRPRVLVYALGSNGVLYGDRLVQNLIDTAQGRPMFLVTIRDPNPLQDINNEILNRLANNNPNVGIIDWWAASEGHREYLVDDGTHPTNAGAAVIANLYKQALCGQ</sequence>
<evidence type="ECO:0000313" key="12">
    <source>
        <dbReference type="Proteomes" id="UP001200537"/>
    </source>
</evidence>
<feature type="compositionally biased region" description="Basic and acidic residues" evidence="8">
    <location>
        <begin position="454"/>
        <end position="478"/>
    </location>
</feature>
<evidence type="ECO:0000313" key="11">
    <source>
        <dbReference type="EMBL" id="MCG4616923.1"/>
    </source>
</evidence>
<keyword evidence="4 9" id="KW-0812">Transmembrane</keyword>
<dbReference type="InterPro" id="IPR050879">
    <property type="entry name" value="Acyltransferase_3"/>
</dbReference>